<comment type="caution">
    <text evidence="2">The sequence shown here is derived from an EMBL/GenBank/DDBJ whole genome shotgun (WGS) entry which is preliminary data.</text>
</comment>
<evidence type="ECO:0000313" key="2">
    <source>
        <dbReference type="EMBL" id="KAF6734020.1"/>
    </source>
</evidence>
<accession>A0A834KW64</accession>
<reference evidence="2" key="1">
    <citation type="journal article" name="BMC Genomics">
        <title>Long-read sequencing and de novo genome assembly of marine medaka (Oryzias melastigma).</title>
        <authorList>
            <person name="Liang P."/>
            <person name="Saqib H.S.A."/>
            <person name="Ni X."/>
            <person name="Shen Y."/>
        </authorList>
    </citation>
    <scope>NUCLEOTIDE SEQUENCE</scope>
    <source>
        <strain evidence="2">Bigg-433</strain>
    </source>
</reference>
<name>A0A834KW64_ORYME</name>
<proteinExistence type="predicted"/>
<sequence length="146" mass="16104">MDDECLSNRTETFGGSPAWKLAALSGEKGCRRSGAGGLRAKDVAQLGLRFPLTRTESRKRNDSPVQPRKSSPQMMSLICSMAMCHRYPPRRRAGLSTRAVLLLSGGVNSEPPLHKHTTTTTGWIFGPCRYPCSRRGTMSDKQQQQP</sequence>
<dbReference type="EMBL" id="WKFB01000146">
    <property type="protein sequence ID" value="KAF6734020.1"/>
    <property type="molecule type" value="Genomic_DNA"/>
</dbReference>
<evidence type="ECO:0000313" key="3">
    <source>
        <dbReference type="Proteomes" id="UP000646548"/>
    </source>
</evidence>
<feature type="region of interest" description="Disordered" evidence="1">
    <location>
        <begin position="49"/>
        <end position="73"/>
    </location>
</feature>
<gene>
    <name evidence="2" type="ORF">FQA47_005090</name>
</gene>
<organism evidence="2 3">
    <name type="scientific">Oryzias melastigma</name>
    <name type="common">Marine medaka</name>
    <dbReference type="NCBI Taxonomy" id="30732"/>
    <lineage>
        <taxon>Eukaryota</taxon>
        <taxon>Metazoa</taxon>
        <taxon>Chordata</taxon>
        <taxon>Craniata</taxon>
        <taxon>Vertebrata</taxon>
        <taxon>Euteleostomi</taxon>
        <taxon>Actinopterygii</taxon>
        <taxon>Neopterygii</taxon>
        <taxon>Teleostei</taxon>
        <taxon>Neoteleostei</taxon>
        <taxon>Acanthomorphata</taxon>
        <taxon>Ovalentaria</taxon>
        <taxon>Atherinomorphae</taxon>
        <taxon>Beloniformes</taxon>
        <taxon>Adrianichthyidae</taxon>
        <taxon>Oryziinae</taxon>
        <taxon>Oryzias</taxon>
    </lineage>
</organism>
<dbReference type="AlphaFoldDB" id="A0A834KW64"/>
<dbReference type="Proteomes" id="UP000646548">
    <property type="component" value="Unassembled WGS sequence"/>
</dbReference>
<evidence type="ECO:0000256" key="1">
    <source>
        <dbReference type="SAM" id="MobiDB-lite"/>
    </source>
</evidence>
<protein>
    <submittedName>
        <fullName evidence="2">Uncharacterized protein</fullName>
    </submittedName>
</protein>